<keyword evidence="2" id="KW-1185">Reference proteome</keyword>
<dbReference type="STRING" id="391626.OAN307_c29470"/>
<dbReference type="HOGENOM" id="CLU_2451714_0_0_5"/>
<sequence length="89" mass="9894">MYCSGVSVSSSQPVALVLVYLEMTGVRKGLRITCGDCQFLGVTYQLSQPWKCSHFGFKSKDLPARVVLRETGTECAFYKPKALIVRKIT</sequence>
<name>M9R8F9_9RHOB</name>
<proteinExistence type="predicted"/>
<dbReference type="KEGG" id="oat:OAN307_c29470"/>
<evidence type="ECO:0000313" key="2">
    <source>
        <dbReference type="Proteomes" id="UP000005307"/>
    </source>
</evidence>
<dbReference type="EMBL" id="CP003740">
    <property type="protein sequence ID" value="AGI68497.1"/>
    <property type="molecule type" value="Genomic_DNA"/>
</dbReference>
<accession>M9R8F9</accession>
<evidence type="ECO:0000313" key="1">
    <source>
        <dbReference type="EMBL" id="AGI68497.1"/>
    </source>
</evidence>
<dbReference type="AlphaFoldDB" id="M9R8F9"/>
<gene>
    <name evidence="1" type="ORF">OAN307_c29470</name>
</gene>
<dbReference type="Proteomes" id="UP000005307">
    <property type="component" value="Chromosome"/>
</dbReference>
<reference evidence="1 2" key="1">
    <citation type="journal article" date="2013" name="PLoS ONE">
        <title>Poles Apart: Arctic and Antarctic Octadecabacter strains Share High Genome Plasticity and a New Type of Xanthorhodopsin.</title>
        <authorList>
            <person name="Vollmers J."/>
            <person name="Voget S."/>
            <person name="Dietrich S."/>
            <person name="Gollnow K."/>
            <person name="Smits M."/>
            <person name="Meyer K."/>
            <person name="Brinkhoff T."/>
            <person name="Simon M."/>
            <person name="Daniel R."/>
        </authorList>
    </citation>
    <scope>NUCLEOTIDE SEQUENCE [LARGE SCALE GENOMIC DNA]</scope>
    <source>
        <strain evidence="1 2">307</strain>
    </source>
</reference>
<organism evidence="1 2">
    <name type="scientific">Octadecabacter antarcticus 307</name>
    <dbReference type="NCBI Taxonomy" id="391626"/>
    <lineage>
        <taxon>Bacteria</taxon>
        <taxon>Pseudomonadati</taxon>
        <taxon>Pseudomonadota</taxon>
        <taxon>Alphaproteobacteria</taxon>
        <taxon>Rhodobacterales</taxon>
        <taxon>Roseobacteraceae</taxon>
        <taxon>Octadecabacter</taxon>
    </lineage>
</organism>
<protein>
    <submittedName>
        <fullName evidence="1">Uncharacterized protein</fullName>
    </submittedName>
</protein>